<name>A0A0R1W8Y3_9LACO</name>
<protein>
    <submittedName>
        <fullName evidence="2">Uncharacterized protein</fullName>
    </submittedName>
</protein>
<evidence type="ECO:0000313" key="3">
    <source>
        <dbReference type="Proteomes" id="UP000051302"/>
    </source>
</evidence>
<feature type="transmembrane region" description="Helical" evidence="1">
    <location>
        <begin position="35"/>
        <end position="52"/>
    </location>
</feature>
<comment type="caution">
    <text evidence="2">The sequence shown here is derived from an EMBL/GenBank/DDBJ whole genome shotgun (WGS) entry which is preliminary data.</text>
</comment>
<proteinExistence type="predicted"/>
<sequence>MGDSMNFLLIAAIFILGLCLFNFGGRVKSSGAAKLFYFIGVVNVLLAMYIAWPK</sequence>
<dbReference type="EMBL" id="AZFV01000041">
    <property type="protein sequence ID" value="KRM14384.1"/>
    <property type="molecule type" value="Genomic_DNA"/>
</dbReference>
<keyword evidence="1" id="KW-0472">Membrane</keyword>
<keyword evidence="1" id="KW-0812">Transmembrane</keyword>
<evidence type="ECO:0000313" key="2">
    <source>
        <dbReference type="EMBL" id="KRM14384.1"/>
    </source>
</evidence>
<keyword evidence="3" id="KW-1185">Reference proteome</keyword>
<feature type="transmembrane region" description="Helical" evidence="1">
    <location>
        <begin position="6"/>
        <end position="23"/>
    </location>
</feature>
<reference evidence="2 3" key="1">
    <citation type="journal article" date="2015" name="Genome Announc.">
        <title>Expanding the biotechnology potential of lactobacilli through comparative genomics of 213 strains and associated genera.</title>
        <authorList>
            <person name="Sun Z."/>
            <person name="Harris H.M."/>
            <person name="McCann A."/>
            <person name="Guo C."/>
            <person name="Argimon S."/>
            <person name="Zhang W."/>
            <person name="Yang X."/>
            <person name="Jeffery I.B."/>
            <person name="Cooney J.C."/>
            <person name="Kagawa T.F."/>
            <person name="Liu W."/>
            <person name="Song Y."/>
            <person name="Salvetti E."/>
            <person name="Wrobel A."/>
            <person name="Rasinkangas P."/>
            <person name="Parkhill J."/>
            <person name="Rea M.C."/>
            <person name="O'Sullivan O."/>
            <person name="Ritari J."/>
            <person name="Douillard F.P."/>
            <person name="Paul Ross R."/>
            <person name="Yang R."/>
            <person name="Briner A.E."/>
            <person name="Felis G.E."/>
            <person name="de Vos W.M."/>
            <person name="Barrangou R."/>
            <person name="Klaenhammer T.R."/>
            <person name="Caufield P.W."/>
            <person name="Cui Y."/>
            <person name="Zhang H."/>
            <person name="O'Toole P.W."/>
        </authorList>
    </citation>
    <scope>NUCLEOTIDE SEQUENCE [LARGE SCALE GENOMIC DNA]</scope>
    <source>
        <strain evidence="2 3">DSM 16982</strain>
    </source>
</reference>
<gene>
    <name evidence="2" type="ORF">FD31_GL001987</name>
</gene>
<keyword evidence="1" id="KW-1133">Transmembrane helix</keyword>
<accession>A0A0R1W8Y3</accession>
<organism evidence="2 3">
    <name type="scientific">Companilactobacillus nantensis DSM 16982</name>
    <dbReference type="NCBI Taxonomy" id="1423774"/>
    <lineage>
        <taxon>Bacteria</taxon>
        <taxon>Bacillati</taxon>
        <taxon>Bacillota</taxon>
        <taxon>Bacilli</taxon>
        <taxon>Lactobacillales</taxon>
        <taxon>Lactobacillaceae</taxon>
        <taxon>Companilactobacillus</taxon>
    </lineage>
</organism>
<dbReference type="PATRIC" id="fig|1423774.3.peg.2065"/>
<dbReference type="Proteomes" id="UP000051302">
    <property type="component" value="Unassembled WGS sequence"/>
</dbReference>
<evidence type="ECO:0000256" key="1">
    <source>
        <dbReference type="SAM" id="Phobius"/>
    </source>
</evidence>
<dbReference type="AlphaFoldDB" id="A0A0R1W8Y3"/>